<dbReference type="SUPFAM" id="SSF48452">
    <property type="entry name" value="TPR-like"/>
    <property type="match status" value="1"/>
</dbReference>
<accession>A0A371RJF9</accession>
<dbReference type="Proteomes" id="UP000264589">
    <property type="component" value="Unassembled WGS sequence"/>
</dbReference>
<comment type="caution">
    <text evidence="2">The sequence shown here is derived from an EMBL/GenBank/DDBJ whole genome shotgun (WGS) entry which is preliminary data.</text>
</comment>
<gene>
    <name evidence="2" type="ORF">DX908_10105</name>
</gene>
<evidence type="ECO:0000313" key="2">
    <source>
        <dbReference type="EMBL" id="RFB05585.1"/>
    </source>
</evidence>
<reference evidence="2 3" key="1">
    <citation type="submission" date="2018-08" db="EMBL/GenBank/DDBJ databases">
        <title>Parvularcula sp. SM1705, isolated from surface water of the South Sea China.</title>
        <authorList>
            <person name="Sun L."/>
        </authorList>
    </citation>
    <scope>NUCLEOTIDE SEQUENCE [LARGE SCALE GENOMIC DNA]</scope>
    <source>
        <strain evidence="2 3">SM1705</strain>
    </source>
</reference>
<dbReference type="InParanoid" id="A0A371RJF9"/>
<sequence length="422" mass="46851">MGVFKHVITISLATATSLCISGISNASAQEEITFQQVLNNPSDQQLNITYAQQRVEAGDLLAAAATLERLLIDEPNWDEARLLYASVLFQLGDYTAAKREADLLEGRDFSAEALAEVERYRTASNEKTQRTRISGRVSAGLGYDENAGSQLAEDGLTIESVDQFSLVLRGRAKVEHDLSDTSELRLFGEGDAYFKQFEDDEFSEFLIASARAGVAGETGLMDWRANVSGRTVIIGGDGYLDELGVQARIMRDFTPRTRGTLQVGYHDQNYSNVFGTGDNSDFRDGARADASLTVSHVFSPMFRGSLGVSYRDKMVDEDAFEDLFAYTFLGGAGSFSVFWQNGSYLSSNLIYRDYEYKGTRADEFWYTRVAYGVPVTELTGDKAAWLDPVLIELAATRSDRSSNQTVFDFDSYGGEFRLIYRF</sequence>
<dbReference type="RefSeq" id="WP_116392218.1">
    <property type="nucleotide sequence ID" value="NZ_QUQO01000001.1"/>
</dbReference>
<dbReference type="InterPro" id="IPR011990">
    <property type="entry name" value="TPR-like_helical_dom_sf"/>
</dbReference>
<feature type="chain" id="PRO_5016572086" evidence="1">
    <location>
        <begin position="29"/>
        <end position="422"/>
    </location>
</feature>
<name>A0A371RJF9_9PROT</name>
<organism evidence="2 3">
    <name type="scientific">Parvularcula marina</name>
    <dbReference type="NCBI Taxonomy" id="2292771"/>
    <lineage>
        <taxon>Bacteria</taxon>
        <taxon>Pseudomonadati</taxon>
        <taxon>Pseudomonadota</taxon>
        <taxon>Alphaproteobacteria</taxon>
        <taxon>Parvularculales</taxon>
        <taxon>Parvularculaceae</taxon>
        <taxon>Parvularcula</taxon>
    </lineage>
</organism>
<keyword evidence="3" id="KW-1185">Reference proteome</keyword>
<evidence type="ECO:0000313" key="3">
    <source>
        <dbReference type="Proteomes" id="UP000264589"/>
    </source>
</evidence>
<feature type="signal peptide" evidence="1">
    <location>
        <begin position="1"/>
        <end position="28"/>
    </location>
</feature>
<dbReference type="Gene3D" id="1.25.40.10">
    <property type="entry name" value="Tetratricopeptide repeat domain"/>
    <property type="match status" value="1"/>
</dbReference>
<keyword evidence="1" id="KW-0732">Signal</keyword>
<dbReference type="OrthoDB" id="7812878at2"/>
<proteinExistence type="predicted"/>
<protein>
    <submittedName>
        <fullName evidence="2">Tetratricopeptide repeat protein</fullName>
    </submittedName>
</protein>
<evidence type="ECO:0000256" key="1">
    <source>
        <dbReference type="SAM" id="SignalP"/>
    </source>
</evidence>
<dbReference type="AlphaFoldDB" id="A0A371RJF9"/>
<dbReference type="EMBL" id="QUQO01000001">
    <property type="protein sequence ID" value="RFB05585.1"/>
    <property type="molecule type" value="Genomic_DNA"/>
</dbReference>